<comment type="cofactor">
    <cofactor evidence="1 5">
        <name>heme</name>
        <dbReference type="ChEBI" id="CHEBI:30413"/>
    </cofactor>
</comment>
<keyword evidence="6" id="KW-0560">Oxidoreductase</keyword>
<name>A0A553HXE0_9PEZI</name>
<evidence type="ECO:0000256" key="1">
    <source>
        <dbReference type="ARBA" id="ARBA00001971"/>
    </source>
</evidence>
<evidence type="ECO:0000313" key="8">
    <source>
        <dbReference type="Proteomes" id="UP000319160"/>
    </source>
</evidence>
<dbReference type="GO" id="GO:0005506">
    <property type="term" value="F:iron ion binding"/>
    <property type="evidence" value="ECO:0007669"/>
    <property type="project" value="InterPro"/>
</dbReference>
<dbReference type="GO" id="GO:0004497">
    <property type="term" value="F:monooxygenase activity"/>
    <property type="evidence" value="ECO:0007669"/>
    <property type="project" value="UniProtKB-KW"/>
</dbReference>
<evidence type="ECO:0000256" key="6">
    <source>
        <dbReference type="RuleBase" id="RU000461"/>
    </source>
</evidence>
<accession>A0A553HXE0</accession>
<dbReference type="PANTHER" id="PTHR24305:SF226">
    <property type="entry name" value="CYTOCHROME P450 MONOOXYGENASE"/>
    <property type="match status" value="1"/>
</dbReference>
<dbReference type="Proteomes" id="UP000319160">
    <property type="component" value="Unassembled WGS sequence"/>
</dbReference>
<evidence type="ECO:0000256" key="2">
    <source>
        <dbReference type="ARBA" id="ARBA00022617"/>
    </source>
</evidence>
<comment type="caution">
    <text evidence="7">The sequence shown here is derived from an EMBL/GenBank/DDBJ whole genome shotgun (WGS) entry which is preliminary data.</text>
</comment>
<dbReference type="Gene3D" id="1.10.630.10">
    <property type="entry name" value="Cytochrome P450"/>
    <property type="match status" value="1"/>
</dbReference>
<keyword evidence="6" id="KW-0503">Monooxygenase</keyword>
<keyword evidence="8" id="KW-1185">Reference proteome</keyword>
<dbReference type="InterPro" id="IPR001128">
    <property type="entry name" value="Cyt_P450"/>
</dbReference>
<evidence type="ECO:0000256" key="5">
    <source>
        <dbReference type="PIRSR" id="PIRSR602401-1"/>
    </source>
</evidence>
<dbReference type="OrthoDB" id="1470350at2759"/>
<evidence type="ECO:0000256" key="4">
    <source>
        <dbReference type="ARBA" id="ARBA00023004"/>
    </source>
</evidence>
<protein>
    <recommendedName>
        <fullName evidence="9">Cytochrome P450</fullName>
    </recommendedName>
</protein>
<evidence type="ECO:0008006" key="9">
    <source>
        <dbReference type="Google" id="ProtNLM"/>
    </source>
</evidence>
<dbReference type="GO" id="GO:0016705">
    <property type="term" value="F:oxidoreductase activity, acting on paired donors, with incorporation or reduction of molecular oxygen"/>
    <property type="evidence" value="ECO:0007669"/>
    <property type="project" value="InterPro"/>
</dbReference>
<dbReference type="AlphaFoldDB" id="A0A553HXE0"/>
<keyword evidence="4 5" id="KW-0408">Iron</keyword>
<dbReference type="GO" id="GO:0020037">
    <property type="term" value="F:heme binding"/>
    <property type="evidence" value="ECO:0007669"/>
    <property type="project" value="InterPro"/>
</dbReference>
<dbReference type="Pfam" id="PF00067">
    <property type="entry name" value="p450"/>
    <property type="match status" value="1"/>
</dbReference>
<gene>
    <name evidence="7" type="ORF">FHL15_006543</name>
</gene>
<dbReference type="EMBL" id="VFLP01000035">
    <property type="protein sequence ID" value="TRX92616.1"/>
    <property type="molecule type" value="Genomic_DNA"/>
</dbReference>
<dbReference type="STRING" id="2512241.A0A553HXE0"/>
<keyword evidence="3 5" id="KW-0479">Metal-binding</keyword>
<keyword evidence="2 5" id="KW-0349">Heme</keyword>
<reference evidence="8" key="1">
    <citation type="submission" date="2019-06" db="EMBL/GenBank/DDBJ databases">
        <title>Draft genome sequence of the griseofulvin-producing fungus Xylaria cubensis strain G536.</title>
        <authorList>
            <person name="Mead M.E."/>
            <person name="Raja H.A."/>
            <person name="Steenwyk J.L."/>
            <person name="Knowles S.L."/>
            <person name="Oberlies N.H."/>
            <person name="Rokas A."/>
        </authorList>
    </citation>
    <scope>NUCLEOTIDE SEQUENCE [LARGE SCALE GENOMIC DNA]</scope>
    <source>
        <strain evidence="8">G536</strain>
    </source>
</reference>
<organism evidence="7 8">
    <name type="scientific">Xylaria flabelliformis</name>
    <dbReference type="NCBI Taxonomy" id="2512241"/>
    <lineage>
        <taxon>Eukaryota</taxon>
        <taxon>Fungi</taxon>
        <taxon>Dikarya</taxon>
        <taxon>Ascomycota</taxon>
        <taxon>Pezizomycotina</taxon>
        <taxon>Sordariomycetes</taxon>
        <taxon>Xylariomycetidae</taxon>
        <taxon>Xylariales</taxon>
        <taxon>Xylariaceae</taxon>
        <taxon>Xylaria</taxon>
    </lineage>
</organism>
<sequence length="530" mass="59314">MIIIQDTVEQLLSDGPSLVLAVLLSGLAALATSQVFFHPLRKYPGPIPAKFTDAYNGFYTVGQRLHLVTWQNHLKYGPVVRQGPNKLVFSTVTAVHDIYRTDKTTKPKAYMALGPGLKTYNVFTATDNQLHRQRRQLVGGILTDASLRAFEPTMVKQVDVLLANLLRSAQNPTSTGVDMSEETRRLGLDIAGQLAFGYDLQLQTEEKNRFMLTMITKGTFWSSVFLQYPGARRFRLGLIAVKAFRQLREPYFALMQTMINSRMAEEVDAKHDLFSRVAPALKAEGDNTGGLRDSELWAEANLFLTAAGDTVKTALSGVLFYLARDKRIYEKLATEIRTVFGSANEITGPALVKCQYLRACIDESLRMSPPAPGTLWREQAPDPSGQPLIVDGHVIPKGTIIGVNIYSLHHNEDYFPNPFEYSPERWTDEQDPSAKRRMREAFMPFSTGPRGCAGKSMAYGETGLVIAKILWYFDFETTTGDRSQIGEGHPGLGPGREKPGEFQLYDVFSSMHEGPYLTFKTRADYWKELV</sequence>
<dbReference type="PRINTS" id="PR00463">
    <property type="entry name" value="EP450I"/>
</dbReference>
<dbReference type="PRINTS" id="PR00385">
    <property type="entry name" value="P450"/>
</dbReference>
<proteinExistence type="inferred from homology"/>
<dbReference type="SUPFAM" id="SSF48264">
    <property type="entry name" value="Cytochrome P450"/>
    <property type="match status" value="1"/>
</dbReference>
<evidence type="ECO:0000256" key="3">
    <source>
        <dbReference type="ARBA" id="ARBA00022723"/>
    </source>
</evidence>
<dbReference type="PROSITE" id="PS00086">
    <property type="entry name" value="CYTOCHROME_P450"/>
    <property type="match status" value="1"/>
</dbReference>
<dbReference type="PANTHER" id="PTHR24305">
    <property type="entry name" value="CYTOCHROME P450"/>
    <property type="match status" value="1"/>
</dbReference>
<dbReference type="InterPro" id="IPR036396">
    <property type="entry name" value="Cyt_P450_sf"/>
</dbReference>
<dbReference type="InterPro" id="IPR017972">
    <property type="entry name" value="Cyt_P450_CS"/>
</dbReference>
<comment type="similarity">
    <text evidence="6">Belongs to the cytochrome P450 family.</text>
</comment>
<feature type="binding site" description="axial binding residue" evidence="5">
    <location>
        <position position="452"/>
    </location>
    <ligand>
        <name>heme</name>
        <dbReference type="ChEBI" id="CHEBI:30413"/>
    </ligand>
    <ligandPart>
        <name>Fe</name>
        <dbReference type="ChEBI" id="CHEBI:18248"/>
    </ligandPart>
</feature>
<dbReference type="InterPro" id="IPR050121">
    <property type="entry name" value="Cytochrome_P450_monoxygenase"/>
</dbReference>
<dbReference type="InterPro" id="IPR002401">
    <property type="entry name" value="Cyt_P450_E_grp-I"/>
</dbReference>
<evidence type="ECO:0000313" key="7">
    <source>
        <dbReference type="EMBL" id="TRX92616.1"/>
    </source>
</evidence>
<dbReference type="CDD" id="cd11061">
    <property type="entry name" value="CYP67-like"/>
    <property type="match status" value="1"/>
</dbReference>